<dbReference type="OrthoDB" id="9815420at2"/>
<keyword evidence="4" id="KW-1185">Reference proteome</keyword>
<organism evidence="3 4">
    <name type="scientific">Novipirellula galeiformis</name>
    <dbReference type="NCBI Taxonomy" id="2528004"/>
    <lineage>
        <taxon>Bacteria</taxon>
        <taxon>Pseudomonadati</taxon>
        <taxon>Planctomycetota</taxon>
        <taxon>Planctomycetia</taxon>
        <taxon>Pirellulales</taxon>
        <taxon>Pirellulaceae</taxon>
        <taxon>Novipirellula</taxon>
    </lineage>
</organism>
<protein>
    <recommendedName>
        <fullName evidence="5">Microcystin degradation protein MlrC</fullName>
    </recommendedName>
</protein>
<dbReference type="RefSeq" id="WP_146597479.1">
    <property type="nucleotide sequence ID" value="NZ_SJPT01000017.1"/>
</dbReference>
<dbReference type="Pfam" id="PF07171">
    <property type="entry name" value="MlrC_C"/>
    <property type="match status" value="1"/>
</dbReference>
<comment type="caution">
    <text evidence="3">The sequence shown here is derived from an EMBL/GenBank/DDBJ whole genome shotgun (WGS) entry which is preliminary data.</text>
</comment>
<proteinExistence type="predicted"/>
<dbReference type="Proteomes" id="UP000316304">
    <property type="component" value="Unassembled WGS sequence"/>
</dbReference>
<sequence>MIPTKSDSITNTRPRVLIAGLFHESHTFVEGPTRWSEMTVYRDDELLKLSGDASPMGGVLEFAAAEGWDALPTIYAATTPGPTLDDDVLENFWSEFQQRAVRFGSDSRELASPGIDGIFLVLHGASVSRSVADVEGELLARIRGLEGFETLPIFGVYDLHANFSDAMAKHSNCLVGYRENPHTDARESSIRAAKLLSQSLQTGVRPRQIVSRPGIVWPPTGTATASKPMSTLLTRARQLERDHPDFLAVSVNAGFSFADTADTGVSFLISTAGDLQETQPAIESLHALAFENASVGNATDEPIAAVMEQLEQLKKLGQLDGLTLLIEPSDNVGGGAPGSGITMLRVLIEAGYTGIGVCLWDPPAVDAASQAKPGDVMTLQLGGRGSSLLDPPINLQCELLHFGDGVFELEDKQSHLASCVGDHFDMGQVAVVRATDPNMSGGEAIILLTTLRTPPMDLGSWRHVGIDPESFSVMPIKAAVSHRQAYDPIAKRQFWVDTPGPCSSRLESFAFQNLTRPIYPLDPLAEVIGNRPNG</sequence>
<evidence type="ECO:0000259" key="1">
    <source>
        <dbReference type="Pfam" id="PF07171"/>
    </source>
</evidence>
<feature type="domain" description="Microcystin LR degradation protein MlrC N-terminal" evidence="2">
    <location>
        <begin position="15"/>
        <end position="294"/>
    </location>
</feature>
<dbReference type="InterPro" id="IPR010799">
    <property type="entry name" value="MlrC_C"/>
</dbReference>
<accession>A0A5C6BL20</accession>
<evidence type="ECO:0000259" key="2">
    <source>
        <dbReference type="Pfam" id="PF07364"/>
    </source>
</evidence>
<dbReference type="Pfam" id="PF07364">
    <property type="entry name" value="DUF1485"/>
    <property type="match status" value="1"/>
</dbReference>
<reference evidence="3 4" key="1">
    <citation type="submission" date="2019-02" db="EMBL/GenBank/DDBJ databases">
        <title>Deep-cultivation of Planctomycetes and their phenomic and genomic characterization uncovers novel biology.</title>
        <authorList>
            <person name="Wiegand S."/>
            <person name="Jogler M."/>
            <person name="Boedeker C."/>
            <person name="Pinto D."/>
            <person name="Vollmers J."/>
            <person name="Rivas-Marin E."/>
            <person name="Kohn T."/>
            <person name="Peeters S.H."/>
            <person name="Heuer A."/>
            <person name="Rast P."/>
            <person name="Oberbeckmann S."/>
            <person name="Bunk B."/>
            <person name="Jeske O."/>
            <person name="Meyerdierks A."/>
            <person name="Storesund J.E."/>
            <person name="Kallscheuer N."/>
            <person name="Luecker S."/>
            <person name="Lage O.M."/>
            <person name="Pohl T."/>
            <person name="Merkel B.J."/>
            <person name="Hornburger P."/>
            <person name="Mueller R.-W."/>
            <person name="Bruemmer F."/>
            <person name="Labrenz M."/>
            <person name="Spormann A.M."/>
            <person name="Op Den Camp H."/>
            <person name="Overmann J."/>
            <person name="Amann R."/>
            <person name="Jetten M.S.M."/>
            <person name="Mascher T."/>
            <person name="Medema M.H."/>
            <person name="Devos D.P."/>
            <person name="Kaster A.-K."/>
            <person name="Ovreas L."/>
            <person name="Rohde M."/>
            <person name="Galperin M.Y."/>
            <person name="Jogler C."/>
        </authorList>
    </citation>
    <scope>NUCLEOTIDE SEQUENCE [LARGE SCALE GENOMIC DNA]</scope>
    <source>
        <strain evidence="3 4">Pla52o</strain>
    </source>
</reference>
<name>A0A5C6BL20_9BACT</name>
<evidence type="ECO:0000313" key="4">
    <source>
        <dbReference type="Proteomes" id="UP000316304"/>
    </source>
</evidence>
<evidence type="ECO:0008006" key="5">
    <source>
        <dbReference type="Google" id="ProtNLM"/>
    </source>
</evidence>
<feature type="domain" description="Microcystin LR degradation protein MlrC C-terminal" evidence="1">
    <location>
        <begin position="327"/>
        <end position="512"/>
    </location>
</feature>
<dbReference type="EMBL" id="SJPT01000017">
    <property type="protein sequence ID" value="TWU11154.1"/>
    <property type="molecule type" value="Genomic_DNA"/>
</dbReference>
<evidence type="ECO:0000313" key="3">
    <source>
        <dbReference type="EMBL" id="TWU11154.1"/>
    </source>
</evidence>
<dbReference type="InterPro" id="IPR015995">
    <property type="entry name" value="MlrC_N"/>
</dbReference>
<gene>
    <name evidence="3" type="ORF">Pla52o_55920</name>
</gene>
<dbReference type="AlphaFoldDB" id="A0A5C6BL20"/>